<reference evidence="1 2" key="1">
    <citation type="submission" date="2017-11" db="EMBL/GenBank/DDBJ databases">
        <title>Genome sequencing of Prevotella intermedia KCOM 2833.</title>
        <authorList>
            <person name="Kook J.-K."/>
            <person name="Park S.-N."/>
            <person name="Lim Y.K."/>
        </authorList>
    </citation>
    <scope>NUCLEOTIDE SEQUENCE [LARGE SCALE GENOMIC DNA]</scope>
    <source>
        <strain evidence="1 2">KCOM 2833</strain>
    </source>
</reference>
<evidence type="ECO:0000313" key="2">
    <source>
        <dbReference type="Proteomes" id="UP000231201"/>
    </source>
</evidence>
<proteinExistence type="predicted"/>
<gene>
    <name evidence="1" type="ORF">CTM59_03980</name>
</gene>
<protein>
    <submittedName>
        <fullName evidence="1">Uncharacterized protein</fullName>
    </submittedName>
</protein>
<organism evidence="1 2">
    <name type="scientific">Prevotella intermedia</name>
    <dbReference type="NCBI Taxonomy" id="28131"/>
    <lineage>
        <taxon>Bacteria</taxon>
        <taxon>Pseudomonadati</taxon>
        <taxon>Bacteroidota</taxon>
        <taxon>Bacteroidia</taxon>
        <taxon>Bacteroidales</taxon>
        <taxon>Prevotellaceae</taxon>
        <taxon>Prevotella</taxon>
    </lineage>
</organism>
<sequence length="101" mass="11818">MTLRKRRFYRPKAALLQGKRAAFTMQNNRFCNALIDRLLDDRHSLEESLHYLCSFPIGIYRCALGFNEPPIIYVQCLQRLHNISAETSPSVLFTRTFRAKP</sequence>
<evidence type="ECO:0000313" key="1">
    <source>
        <dbReference type="EMBL" id="PJI25273.1"/>
    </source>
</evidence>
<name>A0A2M8TMW1_PREIN</name>
<comment type="caution">
    <text evidence="1">The sequence shown here is derived from an EMBL/GenBank/DDBJ whole genome shotgun (WGS) entry which is preliminary data.</text>
</comment>
<dbReference type="EMBL" id="PENH01000001">
    <property type="protein sequence ID" value="PJI25273.1"/>
    <property type="molecule type" value="Genomic_DNA"/>
</dbReference>
<dbReference type="AlphaFoldDB" id="A0A2M8TMW1"/>
<accession>A0A2M8TMW1</accession>
<dbReference type="Proteomes" id="UP000231201">
    <property type="component" value="Unassembled WGS sequence"/>
</dbReference>